<keyword evidence="3" id="KW-1185">Reference proteome</keyword>
<dbReference type="Proteomes" id="UP001361239">
    <property type="component" value="Unassembled WGS sequence"/>
</dbReference>
<evidence type="ECO:0000313" key="3">
    <source>
        <dbReference type="Proteomes" id="UP001361239"/>
    </source>
</evidence>
<name>A0ABU8RUS0_9SPHN</name>
<dbReference type="EMBL" id="JBBHJZ010000002">
    <property type="protein sequence ID" value="MEJ5976845.1"/>
    <property type="molecule type" value="Genomic_DNA"/>
</dbReference>
<comment type="caution">
    <text evidence="2">The sequence shown here is derived from an EMBL/GenBank/DDBJ whole genome shotgun (WGS) entry which is preliminary data.</text>
</comment>
<dbReference type="Gene3D" id="2.40.10.220">
    <property type="entry name" value="predicted glycosyltransferase like domains"/>
    <property type="match status" value="1"/>
</dbReference>
<sequence length="101" mass="11270">MERRQFDRETATIAAACRVRGIAYRARLSEVSQQGCCAEMARDVAAPGERVLLQLGSLLVLPAVVRWVTGERTGLEFAHPLHGAMLTQYALRQVEHRSDLH</sequence>
<evidence type="ECO:0000259" key="1">
    <source>
        <dbReference type="Pfam" id="PF07238"/>
    </source>
</evidence>
<accession>A0ABU8RUS0</accession>
<feature type="domain" description="PilZ" evidence="1">
    <location>
        <begin position="2"/>
        <end position="82"/>
    </location>
</feature>
<dbReference type="InterPro" id="IPR009875">
    <property type="entry name" value="PilZ_domain"/>
</dbReference>
<protein>
    <submittedName>
        <fullName evidence="2">PilZ domain-containing protein</fullName>
    </submittedName>
</protein>
<dbReference type="SUPFAM" id="SSF141371">
    <property type="entry name" value="PilZ domain-like"/>
    <property type="match status" value="1"/>
</dbReference>
<proteinExistence type="predicted"/>
<gene>
    <name evidence="2" type="ORF">WG901_09385</name>
</gene>
<reference evidence="2 3" key="1">
    <citation type="submission" date="2024-03" db="EMBL/GenBank/DDBJ databases">
        <authorList>
            <person name="Jo J.-H."/>
        </authorList>
    </citation>
    <scope>NUCLEOTIDE SEQUENCE [LARGE SCALE GENOMIC DNA]</scope>
    <source>
        <strain evidence="2 3">PS1R-30</strain>
    </source>
</reference>
<evidence type="ECO:0000313" key="2">
    <source>
        <dbReference type="EMBL" id="MEJ5976845.1"/>
    </source>
</evidence>
<organism evidence="2 3">
    <name type="scientific">Novosphingobium anseongense</name>
    <dbReference type="NCBI Taxonomy" id="3133436"/>
    <lineage>
        <taxon>Bacteria</taxon>
        <taxon>Pseudomonadati</taxon>
        <taxon>Pseudomonadota</taxon>
        <taxon>Alphaproteobacteria</taxon>
        <taxon>Sphingomonadales</taxon>
        <taxon>Sphingomonadaceae</taxon>
        <taxon>Novosphingobium</taxon>
    </lineage>
</organism>
<dbReference type="Pfam" id="PF07238">
    <property type="entry name" value="PilZ"/>
    <property type="match status" value="1"/>
</dbReference>
<dbReference type="RefSeq" id="WP_339586805.1">
    <property type="nucleotide sequence ID" value="NZ_JBBHJZ010000002.1"/>
</dbReference>